<evidence type="ECO:0008006" key="8">
    <source>
        <dbReference type="Google" id="ProtNLM"/>
    </source>
</evidence>
<keyword evidence="2 3" id="KW-0175">Coiled coil</keyword>
<dbReference type="STRING" id="935791.I3EIY8"/>
<feature type="coiled-coil region" evidence="3">
    <location>
        <begin position="154"/>
        <end position="181"/>
    </location>
</feature>
<feature type="domain" description="SMC hinge" evidence="5">
    <location>
        <begin position="427"/>
        <end position="547"/>
    </location>
</feature>
<dbReference type="Gene3D" id="1.20.1060.20">
    <property type="match status" value="1"/>
</dbReference>
<name>I3EIY8_NEMP3</name>
<dbReference type="GO" id="GO:0005694">
    <property type="term" value="C:chromosome"/>
    <property type="evidence" value="ECO:0007669"/>
    <property type="project" value="InterPro"/>
</dbReference>
<dbReference type="OMA" id="KHMDFQR"/>
<dbReference type="OrthoDB" id="5575062at2759"/>
<dbReference type="GO" id="GO:0016887">
    <property type="term" value="F:ATP hydrolysis activity"/>
    <property type="evidence" value="ECO:0007669"/>
    <property type="project" value="InterPro"/>
</dbReference>
<evidence type="ECO:0000313" key="6">
    <source>
        <dbReference type="EMBL" id="EIJ89185.1"/>
    </source>
</evidence>
<dbReference type="SUPFAM" id="SSF75553">
    <property type="entry name" value="Smc hinge domain"/>
    <property type="match status" value="1"/>
</dbReference>
<dbReference type="Proteomes" id="UP000002872">
    <property type="component" value="Unassembled WGS sequence"/>
</dbReference>
<dbReference type="GO" id="GO:0051276">
    <property type="term" value="P:chromosome organization"/>
    <property type="evidence" value="ECO:0007669"/>
    <property type="project" value="InterPro"/>
</dbReference>
<dbReference type="PANTHER" id="PTHR18937">
    <property type="entry name" value="STRUCTURAL MAINTENANCE OF CHROMOSOMES SMC FAMILY MEMBER"/>
    <property type="match status" value="1"/>
</dbReference>
<feature type="coiled-coil region" evidence="3">
    <location>
        <begin position="588"/>
        <end position="652"/>
    </location>
</feature>
<dbReference type="InterPro" id="IPR036277">
    <property type="entry name" value="SMC_hinge_sf"/>
</dbReference>
<dbReference type="HOGENOM" id="CLU_001042_0_1_1"/>
<proteinExistence type="predicted"/>
<comment type="subcellular location">
    <subcellularLocation>
        <location evidence="1">Nucleus</location>
    </subcellularLocation>
</comment>
<dbReference type="Gene3D" id="3.30.70.1620">
    <property type="match status" value="1"/>
</dbReference>
<dbReference type="Pfam" id="PF06470">
    <property type="entry name" value="SMC_hinge"/>
    <property type="match status" value="1"/>
</dbReference>
<evidence type="ECO:0000256" key="3">
    <source>
        <dbReference type="SAM" id="Coils"/>
    </source>
</evidence>
<evidence type="ECO:0000259" key="5">
    <source>
        <dbReference type="Pfam" id="PF06470"/>
    </source>
</evidence>
<protein>
    <recommendedName>
        <fullName evidence="8">SMC hinge domain-containing protein</fullName>
    </recommendedName>
</protein>
<dbReference type="InParanoid" id="I3EIY8"/>
<feature type="coiled-coil region" evidence="3">
    <location>
        <begin position="689"/>
        <end position="770"/>
    </location>
</feature>
<evidence type="ECO:0000313" key="7">
    <source>
        <dbReference type="Proteomes" id="UP000002872"/>
    </source>
</evidence>
<dbReference type="GO" id="GO:0005634">
    <property type="term" value="C:nucleus"/>
    <property type="evidence" value="ECO:0007669"/>
    <property type="project" value="UniProtKB-SubCell"/>
</dbReference>
<keyword evidence="7" id="KW-1185">Reference proteome</keyword>
<gene>
    <name evidence="6" type="ORF">NEQG_01004</name>
</gene>
<dbReference type="Gene3D" id="3.40.50.300">
    <property type="entry name" value="P-loop containing nucleotide triphosphate hydrolases"/>
    <property type="match status" value="2"/>
</dbReference>
<dbReference type="AlphaFoldDB" id="I3EIY8"/>
<evidence type="ECO:0000256" key="1">
    <source>
        <dbReference type="ARBA" id="ARBA00004123"/>
    </source>
</evidence>
<dbReference type="SUPFAM" id="SSF52540">
    <property type="entry name" value="P-loop containing nucleoside triphosphate hydrolases"/>
    <property type="match status" value="1"/>
</dbReference>
<dbReference type="Pfam" id="PF02463">
    <property type="entry name" value="SMC_N"/>
    <property type="match status" value="1"/>
</dbReference>
<accession>I3EIY8</accession>
<dbReference type="PIRSF" id="PIRSF005719">
    <property type="entry name" value="SMC"/>
    <property type="match status" value="1"/>
</dbReference>
<feature type="domain" description="RecF/RecN/SMC N-terminal" evidence="4">
    <location>
        <begin position="5"/>
        <end position="992"/>
    </location>
</feature>
<organism evidence="6 7">
    <name type="scientific">Nematocida parisii (strain ERTm3)</name>
    <name type="common">Nematode killer fungus</name>
    <dbReference type="NCBI Taxonomy" id="935791"/>
    <lineage>
        <taxon>Eukaryota</taxon>
        <taxon>Fungi</taxon>
        <taxon>Fungi incertae sedis</taxon>
        <taxon>Microsporidia</taxon>
        <taxon>Nematocida</taxon>
    </lineage>
</organism>
<evidence type="ECO:0000256" key="2">
    <source>
        <dbReference type="ARBA" id="ARBA00023054"/>
    </source>
</evidence>
<dbReference type="InterPro" id="IPR003395">
    <property type="entry name" value="RecF/RecN/SMC_N"/>
</dbReference>
<dbReference type="InterPro" id="IPR010935">
    <property type="entry name" value="SMC_hinge"/>
</dbReference>
<dbReference type="VEuPathDB" id="MicrosporidiaDB:NEQG_01004"/>
<dbReference type="EMBL" id="GL870877">
    <property type="protein sequence ID" value="EIJ89185.1"/>
    <property type="molecule type" value="Genomic_DNA"/>
</dbReference>
<evidence type="ECO:0000259" key="4">
    <source>
        <dbReference type="Pfam" id="PF02463"/>
    </source>
</evidence>
<dbReference type="InterPro" id="IPR027417">
    <property type="entry name" value="P-loop_NTPase"/>
</dbReference>
<sequence>MAILNMKILSFKTYEKVESIPFSPFTCIVGPNGAGKSNLIDALLFVFGASPQEIRGSIPARDCMPPTRVELAFRDKNGVIINLKREMANDSSSFYIDGVKVSFIEYSSYLESQNISTVHRNFLISQNEALIKSPKELSKFIEKISGSYAHKEEYKLLKEQKEQFAKEYQELMERKRAAEVSTKAYEEVSEMHARHRLLMARKRVLASSKIKKKKAQIRETRQGLVGRLLSIEEKGNSTELRELHKEMAHIQTQLIKCRAIKSSMQHRIDLKGEEEAEIVKSNEVRAQGIVKIKEQIAEAAAQIEDCLWHLKNTEDIASAHPGWNEKYQREALIQTLSQIQRVEDSKSILQMKIHVNEIKRELKELIQKEKEQKDMDRQEVMSNRLAHLNQALLETLKELSCRMSRSKDVEYNSRLGYLIGRIKESIPQVVGRVCDLVACTEERYQTAINALIHSKRNIIIIEQEKHAQPILNGLAQSGAGRVTILPLNRLNSYGGAGRPDKENISNQQTRLDSLPAGYIRCQDVIKITKDIKYEENVLIDYICGRALIYLGEGSPTYAAEKVITLDGIIISQDGSVRKIASRGDESAIKELEEKRDALLTDIKAESGAQKSAQAEKRIYVKSEQVIELEKRCEEAERYLKETEAEIKGQIDEIVAKSQIPYKIIQHAKEEGVIDSSSANKKTAQIKKKEESWRNRLNDLRQALNKLEKVPVRVAEEMDESTEALNKEILELEAKLLEVSKRIEPSSEIELKMIKEQIVVLDDEIEEIEQYMAEEGITEEAIQEAPSSMEEEDLEKLEREITSVSSFLSKKGVVAETHQIYAQLEKETEEKKNVLAEVTRQFQKVRKERAALFLNVFDKINTLINQHYARLTENPSGHVRAHLGLENSLEPYLAGVQIFVMPTGKTFREAKYLSGGEKTMVALALLLSINSIYPSLFYVFDELDAALDKDKITCLRESLQEINAQFVAVTHRIELFETADTLIGVARPPQGHSQVFSLKL</sequence>
<dbReference type="InterPro" id="IPR024704">
    <property type="entry name" value="SMC"/>
</dbReference>
<feature type="coiled-coil region" evidence="3">
    <location>
        <begin position="348"/>
        <end position="379"/>
    </location>
</feature>
<dbReference type="GO" id="GO:0005524">
    <property type="term" value="F:ATP binding"/>
    <property type="evidence" value="ECO:0007669"/>
    <property type="project" value="InterPro"/>
</dbReference>
<reference evidence="6" key="1">
    <citation type="submission" date="2011-01" db="EMBL/GenBank/DDBJ databases">
        <title>The Genome Sequence of Nematocida parisii strain ERTm3.</title>
        <authorList>
            <consortium name="The Broad Institute Genome Sequencing Platform"/>
            <consortium name="The Broad Institute Genome Sequencing Center for Infectious Disease"/>
            <person name="Cuomo C."/>
            <person name="Troemel E."/>
            <person name="Young S.K."/>
            <person name="Zeng Q."/>
            <person name="Gargeya S."/>
            <person name="Fitzgerald M."/>
            <person name="Haas B."/>
            <person name="Abouelleil A."/>
            <person name="Alvarado L."/>
            <person name="Arachchi H.M."/>
            <person name="Berlin A."/>
            <person name="Chapman S.B."/>
            <person name="Gearin G."/>
            <person name="Goldberg J."/>
            <person name="Griggs A."/>
            <person name="Gujja S."/>
            <person name="Hansen M."/>
            <person name="Heiman D."/>
            <person name="Howarth C."/>
            <person name="Larimer J."/>
            <person name="Lui A."/>
            <person name="MacDonald P.J.P."/>
            <person name="McCowen C."/>
            <person name="Montmayeur A."/>
            <person name="Murphy C."/>
            <person name="Neiman D."/>
            <person name="Pearson M."/>
            <person name="Priest M."/>
            <person name="Roberts A."/>
            <person name="Saif S."/>
            <person name="Shea T."/>
            <person name="Sisk P."/>
            <person name="Stolte C."/>
            <person name="Sykes S."/>
            <person name="Wortman J."/>
            <person name="Nusbaum C."/>
            <person name="Birren B."/>
        </authorList>
    </citation>
    <scope>NUCLEOTIDE SEQUENCE</scope>
    <source>
        <strain evidence="6">ERTm3</strain>
    </source>
</reference>